<feature type="domain" description="ABC-type glycine betaine transport system substrate-binding" evidence="3">
    <location>
        <begin position="58"/>
        <end position="327"/>
    </location>
</feature>
<dbReference type="SUPFAM" id="SSF53850">
    <property type="entry name" value="Periplasmic binding protein-like II"/>
    <property type="match status" value="1"/>
</dbReference>
<evidence type="ECO:0000256" key="2">
    <source>
        <dbReference type="SAM" id="SignalP"/>
    </source>
</evidence>
<gene>
    <name evidence="4" type="ORF">AOC05_12035</name>
</gene>
<dbReference type="GO" id="GO:0022857">
    <property type="term" value="F:transmembrane transporter activity"/>
    <property type="evidence" value="ECO:0007669"/>
    <property type="project" value="InterPro"/>
</dbReference>
<feature type="compositionally biased region" description="Low complexity" evidence="1">
    <location>
        <begin position="115"/>
        <end position="135"/>
    </location>
</feature>
<dbReference type="KEGG" id="aaq:AOC05_12035"/>
<evidence type="ECO:0000256" key="1">
    <source>
        <dbReference type="SAM" id="MobiDB-lite"/>
    </source>
</evidence>
<dbReference type="PATRIC" id="fig|656366.3.peg.2602"/>
<name>A0A0M4QZD7_9MICC</name>
<evidence type="ECO:0000313" key="5">
    <source>
        <dbReference type="Proteomes" id="UP000062833"/>
    </source>
</evidence>
<dbReference type="InterPro" id="IPR007210">
    <property type="entry name" value="ABC_Gly_betaine_transp_sub-bd"/>
</dbReference>
<sequence length="337" mass="34643">MRLQRIAAVFGVAAVLLSGATACTRTPIVAIPSVSQTAGDTPLRVGTPAVPDGGVPLEGELLANVYAAALNAAGLSAVVTPEDAADPTLLSQLESGAVDIMPGYSSTFLEGLTPASPAASSTTSATSSTTMSSAAKEPVSGSQVLDALKKALPPYVSMANATSAEDDDSIVVTTVTAEKYQLKTIADLAKVCDKLVFGGSAEFRTKDRGLSVLASDYNCVPQSYEELASTKSELLLALLRADVQVADIHSSSPAITDNALVVLADTKQVFRPQTVVPVLSSKKVSDDVTGVINKVSAALNNDALTNLNRLSMDSHFGSMSEVATAWLVEVGLVKATS</sequence>
<proteinExistence type="predicted"/>
<dbReference type="Gene3D" id="3.40.190.10">
    <property type="entry name" value="Periplasmic binding protein-like II"/>
    <property type="match status" value="1"/>
</dbReference>
<reference evidence="5" key="1">
    <citation type="submission" date="2015-09" db="EMBL/GenBank/DDBJ databases">
        <title>Complete genome of Arthrobacter alpinus strain R3.8.</title>
        <authorList>
            <person name="See-Too W.S."/>
            <person name="Chan K.G."/>
        </authorList>
    </citation>
    <scope>NUCLEOTIDE SEQUENCE [LARGE SCALE GENOMIC DNA]</scope>
    <source>
        <strain evidence="5">R3.8</strain>
    </source>
</reference>
<organism evidence="4 5">
    <name type="scientific">Arthrobacter alpinus</name>
    <dbReference type="NCBI Taxonomy" id="656366"/>
    <lineage>
        <taxon>Bacteria</taxon>
        <taxon>Bacillati</taxon>
        <taxon>Actinomycetota</taxon>
        <taxon>Actinomycetes</taxon>
        <taxon>Micrococcales</taxon>
        <taxon>Micrococcaceae</taxon>
        <taxon>Arthrobacter</taxon>
    </lineage>
</organism>
<dbReference type="Proteomes" id="UP000062833">
    <property type="component" value="Chromosome"/>
</dbReference>
<evidence type="ECO:0000313" key="4">
    <source>
        <dbReference type="EMBL" id="ALE92852.1"/>
    </source>
</evidence>
<accession>A0A0M4QZD7</accession>
<keyword evidence="5" id="KW-1185">Reference proteome</keyword>
<dbReference type="GO" id="GO:0043190">
    <property type="term" value="C:ATP-binding cassette (ABC) transporter complex"/>
    <property type="evidence" value="ECO:0007669"/>
    <property type="project" value="InterPro"/>
</dbReference>
<dbReference type="OrthoDB" id="9781705at2"/>
<feature type="region of interest" description="Disordered" evidence="1">
    <location>
        <begin position="115"/>
        <end position="138"/>
    </location>
</feature>
<keyword evidence="2" id="KW-0732">Signal</keyword>
<protein>
    <recommendedName>
        <fullName evidence="3">ABC-type glycine betaine transport system substrate-binding domain-containing protein</fullName>
    </recommendedName>
</protein>
<dbReference type="Pfam" id="PF04069">
    <property type="entry name" value="OpuAC"/>
    <property type="match status" value="1"/>
</dbReference>
<dbReference type="RefSeq" id="WP_062007431.1">
    <property type="nucleotide sequence ID" value="NZ_CP012677.1"/>
</dbReference>
<feature type="signal peptide" evidence="2">
    <location>
        <begin position="1"/>
        <end position="22"/>
    </location>
</feature>
<dbReference type="AlphaFoldDB" id="A0A0M4QZD7"/>
<feature type="chain" id="PRO_5005800661" description="ABC-type glycine betaine transport system substrate-binding domain-containing protein" evidence="2">
    <location>
        <begin position="23"/>
        <end position="337"/>
    </location>
</feature>
<evidence type="ECO:0000259" key="3">
    <source>
        <dbReference type="Pfam" id="PF04069"/>
    </source>
</evidence>
<dbReference type="Gene3D" id="3.40.190.120">
    <property type="entry name" value="Osmoprotection protein (prox), domain 2"/>
    <property type="match status" value="1"/>
</dbReference>
<dbReference type="EMBL" id="CP012677">
    <property type="protein sequence ID" value="ALE92852.1"/>
    <property type="molecule type" value="Genomic_DNA"/>
</dbReference>
<dbReference type="PROSITE" id="PS51257">
    <property type="entry name" value="PROKAR_LIPOPROTEIN"/>
    <property type="match status" value="1"/>
</dbReference>